<feature type="domain" description="Rad50/SbcC-type AAA" evidence="3">
    <location>
        <begin position="7"/>
        <end position="47"/>
    </location>
</feature>
<sequence length="380" mass="41963">MTAALSSVRIQGFRSIGDLTLPLSSPVTLLIGANGSGKSNIVDAFELLGSTIDQKLRGYVLRSGGFSGMVHRGYGALAAEEISLEAWCQWSGPPEDASRVRNGYRMRLRPGPDDTAMLSEWTYTHKAPFETPYDVALGESRESSLAARRNEHRAHGYLLDVLTGCRVFHFDDTSSDAPPLRRTDIADSASLHSDGRNLAAVLYALKERDLERYGRIVRSVRTVAPFFDDFAFDQHGDTVLLQWQERQIDGTFSGSALSSGTLRFICLATLFLQPHPPATIVLDEPELGLHPVAVEHLTELMRSASRDCRILAATQSVGLLSRFELDEVAVVERVKGATVVDRPNAERLAQWLDDYSLGELWEMNLLGGRPRPSDAPRPSW</sequence>
<dbReference type="GO" id="GO:0016887">
    <property type="term" value="F:ATP hydrolysis activity"/>
    <property type="evidence" value="ECO:0007669"/>
    <property type="project" value="InterPro"/>
</dbReference>
<dbReference type="Proteomes" id="UP000501518">
    <property type="component" value="Chromosome"/>
</dbReference>
<dbReference type="EMBL" id="CP035810">
    <property type="protein sequence ID" value="QIN30240.1"/>
    <property type="molecule type" value="Genomic_DNA"/>
</dbReference>
<feature type="domain" description="ATPase AAA-type core" evidence="2">
    <location>
        <begin position="171"/>
        <end position="321"/>
    </location>
</feature>
<dbReference type="RefSeq" id="WP_165884618.1">
    <property type="nucleotide sequence ID" value="NZ_CP035810.1"/>
</dbReference>
<proteinExistence type="predicted"/>
<dbReference type="Gene3D" id="3.40.50.300">
    <property type="entry name" value="P-loop containing nucleotide triphosphate hydrolases"/>
    <property type="match status" value="2"/>
</dbReference>
<dbReference type="GO" id="GO:0005524">
    <property type="term" value="F:ATP binding"/>
    <property type="evidence" value="ECO:0007669"/>
    <property type="project" value="InterPro"/>
</dbReference>
<dbReference type="PANTHER" id="PTHR32182">
    <property type="entry name" value="DNA REPLICATION AND REPAIR PROTEIN RECF"/>
    <property type="match status" value="1"/>
</dbReference>
<dbReference type="KEGG" id="blut:EW640_13945"/>
<organism evidence="4 5">
    <name type="scientific">Brevibacterium luteolum</name>
    <dbReference type="NCBI Taxonomy" id="199591"/>
    <lineage>
        <taxon>Bacteria</taxon>
        <taxon>Bacillati</taxon>
        <taxon>Actinomycetota</taxon>
        <taxon>Actinomycetes</taxon>
        <taxon>Micrococcales</taxon>
        <taxon>Brevibacteriaceae</taxon>
        <taxon>Brevibacterium</taxon>
    </lineage>
</organism>
<dbReference type="InterPro" id="IPR003959">
    <property type="entry name" value="ATPase_AAA_core"/>
</dbReference>
<evidence type="ECO:0000259" key="3">
    <source>
        <dbReference type="Pfam" id="PF13476"/>
    </source>
</evidence>
<dbReference type="GO" id="GO:0000731">
    <property type="term" value="P:DNA synthesis involved in DNA repair"/>
    <property type="evidence" value="ECO:0007669"/>
    <property type="project" value="TreeGrafter"/>
</dbReference>
<evidence type="ECO:0000256" key="1">
    <source>
        <dbReference type="ARBA" id="ARBA00023236"/>
    </source>
</evidence>
<dbReference type="GO" id="GO:0009432">
    <property type="term" value="P:SOS response"/>
    <property type="evidence" value="ECO:0007669"/>
    <property type="project" value="UniProtKB-KW"/>
</dbReference>
<dbReference type="PIRSF" id="PIRSF029347">
    <property type="entry name" value="RecF"/>
    <property type="match status" value="1"/>
</dbReference>
<name>A0A6G8L0H1_9MICO</name>
<reference evidence="4 5" key="1">
    <citation type="submission" date="2019-02" db="EMBL/GenBank/DDBJ databases">
        <title>Complete Genome Sequence and Methylome Analysis of Brevibacterium luteolum NEB1784.</title>
        <authorList>
            <person name="Fomenkov A."/>
            <person name="Roberts R.J."/>
        </authorList>
    </citation>
    <scope>NUCLEOTIDE SEQUENCE [LARGE SCALE GENOMIC DNA]</scope>
    <source>
        <strain evidence="4 5">NEB1784</strain>
    </source>
</reference>
<dbReference type="AlphaFoldDB" id="A0A6G8L0H1"/>
<dbReference type="GO" id="GO:0006302">
    <property type="term" value="P:double-strand break repair"/>
    <property type="evidence" value="ECO:0007669"/>
    <property type="project" value="InterPro"/>
</dbReference>
<gene>
    <name evidence="4" type="ORF">EW640_13945</name>
</gene>
<evidence type="ECO:0000259" key="2">
    <source>
        <dbReference type="Pfam" id="PF13304"/>
    </source>
</evidence>
<evidence type="ECO:0000313" key="5">
    <source>
        <dbReference type="Proteomes" id="UP000501518"/>
    </source>
</evidence>
<dbReference type="InterPro" id="IPR038729">
    <property type="entry name" value="Rad50/SbcC_AAA"/>
</dbReference>
<keyword evidence="1" id="KW-0227">DNA damage</keyword>
<dbReference type="Pfam" id="PF13476">
    <property type="entry name" value="AAA_23"/>
    <property type="match status" value="1"/>
</dbReference>
<dbReference type="InterPro" id="IPR014555">
    <property type="entry name" value="RecF-like"/>
</dbReference>
<dbReference type="Pfam" id="PF13304">
    <property type="entry name" value="AAA_21"/>
    <property type="match status" value="1"/>
</dbReference>
<protein>
    <submittedName>
        <fullName evidence="4">Chromosome segregation protein SMC</fullName>
    </submittedName>
</protein>
<dbReference type="PANTHER" id="PTHR32182:SF22">
    <property type="entry name" value="ATP-DEPENDENT ENDONUCLEASE, OLD FAMILY-RELATED"/>
    <property type="match status" value="1"/>
</dbReference>
<accession>A0A6G8L0H1</accession>
<dbReference type="InterPro" id="IPR027417">
    <property type="entry name" value="P-loop_NTPase"/>
</dbReference>
<evidence type="ECO:0000313" key="4">
    <source>
        <dbReference type="EMBL" id="QIN30240.1"/>
    </source>
</evidence>
<keyword evidence="1" id="KW-0742">SOS response</keyword>
<dbReference type="SUPFAM" id="SSF52540">
    <property type="entry name" value="P-loop containing nucleoside triphosphate hydrolases"/>
    <property type="match status" value="1"/>
</dbReference>